<gene>
    <name evidence="1" type="ORF">ACFOU2_24710</name>
</gene>
<dbReference type="InterPro" id="IPR024042">
    <property type="entry name" value="TM1646-like_dom_sf"/>
</dbReference>
<accession>A0ABV8B9Q8</accession>
<reference evidence="2" key="1">
    <citation type="journal article" date="2019" name="Int. J. Syst. Evol. Microbiol.">
        <title>The Global Catalogue of Microorganisms (GCM) 10K type strain sequencing project: providing services to taxonomists for standard genome sequencing and annotation.</title>
        <authorList>
            <consortium name="The Broad Institute Genomics Platform"/>
            <consortium name="The Broad Institute Genome Sequencing Center for Infectious Disease"/>
            <person name="Wu L."/>
            <person name="Ma J."/>
        </authorList>
    </citation>
    <scope>NUCLEOTIDE SEQUENCE [LARGE SCALE GENOMIC DNA]</scope>
    <source>
        <strain evidence="2">CCUG 61889</strain>
    </source>
</reference>
<dbReference type="Pfam" id="PF03885">
    <property type="entry name" value="DUF327"/>
    <property type="match status" value="1"/>
</dbReference>
<dbReference type="Gene3D" id="1.20.120.490">
    <property type="entry name" value="Hypothetical protein TM1646-like domain"/>
    <property type="match status" value="1"/>
</dbReference>
<name>A0ABV8B9Q8_9BACI</name>
<sequence>MEVQRITKAANHKVERKEREMEDSVTFTHVLSNKRYEVSDERYARMLKEIEEQGKKLAKYQSIDSLRTYKKLVKKFMDEAVNNGLQLKEQRGFNMRGGSTIHKLVKEADDKLIELTNEVLSDQKDGLRILGMVGEIQGLLVNIYT</sequence>
<dbReference type="RefSeq" id="WP_377918939.1">
    <property type="nucleotide sequence ID" value="NZ_JBHRZT010000073.1"/>
</dbReference>
<dbReference type="Proteomes" id="UP001595752">
    <property type="component" value="Unassembled WGS sequence"/>
</dbReference>
<dbReference type="EMBL" id="JBHRZT010000073">
    <property type="protein sequence ID" value="MFC3886520.1"/>
    <property type="molecule type" value="Genomic_DNA"/>
</dbReference>
<dbReference type="SUPFAM" id="SSF158397">
    <property type="entry name" value="TM1646-like"/>
    <property type="match status" value="1"/>
</dbReference>
<proteinExistence type="predicted"/>
<organism evidence="1 2">
    <name type="scientific">Bacillus songklensis</name>
    <dbReference type="NCBI Taxonomy" id="1069116"/>
    <lineage>
        <taxon>Bacteria</taxon>
        <taxon>Bacillati</taxon>
        <taxon>Bacillota</taxon>
        <taxon>Bacilli</taxon>
        <taxon>Bacillales</taxon>
        <taxon>Bacillaceae</taxon>
        <taxon>Bacillus</taxon>
    </lineage>
</organism>
<dbReference type="InterPro" id="IPR005585">
    <property type="entry name" value="DUF327"/>
</dbReference>
<comment type="caution">
    <text evidence="1">The sequence shown here is derived from an EMBL/GenBank/DDBJ whole genome shotgun (WGS) entry which is preliminary data.</text>
</comment>
<evidence type="ECO:0000313" key="1">
    <source>
        <dbReference type="EMBL" id="MFC3886520.1"/>
    </source>
</evidence>
<protein>
    <submittedName>
        <fullName evidence="1">YaaR family protein</fullName>
    </submittedName>
</protein>
<keyword evidence="2" id="KW-1185">Reference proteome</keyword>
<evidence type="ECO:0000313" key="2">
    <source>
        <dbReference type="Proteomes" id="UP001595752"/>
    </source>
</evidence>